<dbReference type="Pfam" id="PF13483">
    <property type="entry name" value="Lactamase_B_3"/>
    <property type="match status" value="1"/>
</dbReference>
<evidence type="ECO:0000259" key="1">
    <source>
        <dbReference type="SMART" id="SM00849"/>
    </source>
</evidence>
<dbReference type="InterPro" id="IPR050114">
    <property type="entry name" value="UPF0173_UPF0282_UlaG_hydrolase"/>
</dbReference>
<sequence>MQLTFHGHACVSLPLPDGGGTLVIDPGTFSDTAAALTRAAAVLLTHDHVDHVDVPTLVEHLDTAPDVHVWATGPAADALREGGAPAGQVHEVESGQVLDVAGARVTVGGGAHALIHPEVPRAVNATYLVEIGGASAYHPGDSYVAPAALPEGGLDVLLVPVSGPWMKLAEAIDFARSVPASAVVPIHDALLSEVGHTLTGRWLDTARLGGEYTYARLSPGESLAV</sequence>
<feature type="domain" description="Metallo-beta-lactamase" evidence="1">
    <location>
        <begin position="7"/>
        <end position="187"/>
    </location>
</feature>
<evidence type="ECO:0000313" key="3">
    <source>
        <dbReference type="Proteomes" id="UP001183585"/>
    </source>
</evidence>
<dbReference type="RefSeq" id="WP_274992474.1">
    <property type="nucleotide sequence ID" value="NZ_JAJQQP010000002.1"/>
</dbReference>
<dbReference type="Proteomes" id="UP001183585">
    <property type="component" value="Unassembled WGS sequence"/>
</dbReference>
<dbReference type="InterPro" id="IPR036866">
    <property type="entry name" value="RibonucZ/Hydroxyglut_hydro"/>
</dbReference>
<accession>A0ABU2CH30</accession>
<dbReference type="Gene3D" id="3.60.15.10">
    <property type="entry name" value="Ribonuclease Z/Hydroxyacylglutathione hydrolase-like"/>
    <property type="match status" value="1"/>
</dbReference>
<dbReference type="PANTHER" id="PTHR43546:SF3">
    <property type="entry name" value="UPF0173 METAL-DEPENDENT HYDROLASE MJ1163"/>
    <property type="match status" value="1"/>
</dbReference>
<proteinExistence type="predicted"/>
<dbReference type="SMART" id="SM00849">
    <property type="entry name" value="Lactamase_B"/>
    <property type="match status" value="1"/>
</dbReference>
<dbReference type="EMBL" id="JAVDYE010000001">
    <property type="protein sequence ID" value="MDR7380641.1"/>
    <property type="molecule type" value="Genomic_DNA"/>
</dbReference>
<dbReference type="PANTHER" id="PTHR43546">
    <property type="entry name" value="UPF0173 METAL-DEPENDENT HYDROLASE MJ1163-RELATED"/>
    <property type="match status" value="1"/>
</dbReference>
<evidence type="ECO:0000313" key="2">
    <source>
        <dbReference type="EMBL" id="MDR7380641.1"/>
    </source>
</evidence>
<organism evidence="2 3">
    <name type="scientific">Promicromonospora iranensis</name>
    <dbReference type="NCBI Taxonomy" id="1105144"/>
    <lineage>
        <taxon>Bacteria</taxon>
        <taxon>Bacillati</taxon>
        <taxon>Actinomycetota</taxon>
        <taxon>Actinomycetes</taxon>
        <taxon>Micrococcales</taxon>
        <taxon>Promicromonosporaceae</taxon>
        <taxon>Promicromonospora</taxon>
    </lineage>
</organism>
<name>A0ABU2CH30_9MICO</name>
<comment type="caution">
    <text evidence="2">The sequence shown here is derived from an EMBL/GenBank/DDBJ whole genome shotgun (WGS) entry which is preliminary data.</text>
</comment>
<dbReference type="SUPFAM" id="SSF56281">
    <property type="entry name" value="Metallo-hydrolase/oxidoreductase"/>
    <property type="match status" value="1"/>
</dbReference>
<gene>
    <name evidence="2" type="ORF">J2S48_000156</name>
</gene>
<protein>
    <submittedName>
        <fullName evidence="2">L-ascorbate metabolism protein UlaG (Beta-lactamase superfamily)</fullName>
    </submittedName>
</protein>
<keyword evidence="3" id="KW-1185">Reference proteome</keyword>
<reference evidence="2 3" key="1">
    <citation type="submission" date="2023-07" db="EMBL/GenBank/DDBJ databases">
        <title>Sequencing the genomes of 1000 actinobacteria strains.</title>
        <authorList>
            <person name="Klenk H.-P."/>
        </authorList>
    </citation>
    <scope>NUCLEOTIDE SEQUENCE [LARGE SCALE GENOMIC DNA]</scope>
    <source>
        <strain evidence="2 3">DSM 45554</strain>
    </source>
</reference>
<dbReference type="InterPro" id="IPR001279">
    <property type="entry name" value="Metallo-B-lactamas"/>
</dbReference>